<sequence length="226" mass="24716">TQSRGLHKGLVVNINEAKESIRESVRKAEQASDFKVETAYVGVTGRHVNSLNNRGVVAITRNDRLVRRDDLKRVLQCAQSVKIPSDRKLLHVIPRGYTIDGQVGVENPIGMHGFRLDVETHVITAAVTSVQNLVKCIRGIGIDIEDLILEPLASSEAVLSEDEKQVGVILADIGGGTTDVAVFKDRSIWHTSILPVAGYQLTRDISIGLGLPFDVAEEMKKRYGSV</sequence>
<keyword evidence="2" id="KW-0132">Cell division</keyword>
<evidence type="ECO:0000256" key="1">
    <source>
        <dbReference type="ARBA" id="ARBA00022475"/>
    </source>
</evidence>
<dbReference type="AlphaFoldDB" id="X1RKN5"/>
<keyword evidence="1" id="KW-1003">Cell membrane</keyword>
<evidence type="ECO:0000256" key="4">
    <source>
        <dbReference type="ARBA" id="ARBA00023306"/>
    </source>
</evidence>
<evidence type="ECO:0000313" key="6">
    <source>
        <dbReference type="EMBL" id="GAI56099.1"/>
    </source>
</evidence>
<evidence type="ECO:0000256" key="2">
    <source>
        <dbReference type="ARBA" id="ARBA00022618"/>
    </source>
</evidence>
<accession>X1RKN5</accession>
<feature type="domain" description="SHS2" evidence="5">
    <location>
        <begin position="1"/>
        <end position="158"/>
    </location>
</feature>
<keyword evidence="3" id="KW-0472">Membrane</keyword>
<dbReference type="InterPro" id="IPR020823">
    <property type="entry name" value="Cell_div_FtsA"/>
</dbReference>
<dbReference type="GO" id="GO:0009898">
    <property type="term" value="C:cytoplasmic side of plasma membrane"/>
    <property type="evidence" value="ECO:0007669"/>
    <property type="project" value="TreeGrafter"/>
</dbReference>
<evidence type="ECO:0000259" key="5">
    <source>
        <dbReference type="SMART" id="SM00842"/>
    </source>
</evidence>
<dbReference type="Gene3D" id="3.30.1490.110">
    <property type="match status" value="1"/>
</dbReference>
<dbReference type="InterPro" id="IPR003494">
    <property type="entry name" value="SHS2_FtsA"/>
</dbReference>
<feature type="non-terminal residue" evidence="6">
    <location>
        <position position="1"/>
    </location>
</feature>
<dbReference type="SMART" id="SM00842">
    <property type="entry name" value="FtsA"/>
    <property type="match status" value="1"/>
</dbReference>
<reference evidence="6" key="1">
    <citation type="journal article" date="2014" name="Front. Microbiol.">
        <title>High frequency of phylogenetically diverse reductive dehalogenase-homologous genes in deep subseafloor sedimentary metagenomes.</title>
        <authorList>
            <person name="Kawai M."/>
            <person name="Futagami T."/>
            <person name="Toyoda A."/>
            <person name="Takaki Y."/>
            <person name="Nishi S."/>
            <person name="Hori S."/>
            <person name="Arai W."/>
            <person name="Tsubouchi T."/>
            <person name="Morono Y."/>
            <person name="Uchiyama I."/>
            <person name="Ito T."/>
            <person name="Fujiyama A."/>
            <person name="Inagaki F."/>
            <person name="Takami H."/>
        </authorList>
    </citation>
    <scope>NUCLEOTIDE SEQUENCE</scope>
    <source>
        <strain evidence="6">Expedition CK06-06</strain>
    </source>
</reference>
<dbReference type="GO" id="GO:0032153">
    <property type="term" value="C:cell division site"/>
    <property type="evidence" value="ECO:0007669"/>
    <property type="project" value="TreeGrafter"/>
</dbReference>
<name>X1RKN5_9ZZZZ</name>
<dbReference type="InterPro" id="IPR043129">
    <property type="entry name" value="ATPase_NBD"/>
</dbReference>
<comment type="caution">
    <text evidence="6">The sequence shown here is derived from an EMBL/GenBank/DDBJ whole genome shotgun (WGS) entry which is preliminary data.</text>
</comment>
<dbReference type="PANTHER" id="PTHR32432">
    <property type="entry name" value="CELL DIVISION PROTEIN FTSA-RELATED"/>
    <property type="match status" value="1"/>
</dbReference>
<dbReference type="InterPro" id="IPR050696">
    <property type="entry name" value="FtsA/MreB"/>
</dbReference>
<dbReference type="Gene3D" id="3.30.420.40">
    <property type="match status" value="1"/>
</dbReference>
<dbReference type="PANTHER" id="PTHR32432:SF4">
    <property type="entry name" value="CELL DIVISION PROTEIN FTSA"/>
    <property type="match status" value="1"/>
</dbReference>
<gene>
    <name evidence="6" type="ORF">S06H3_56904</name>
</gene>
<proteinExistence type="predicted"/>
<organism evidence="6">
    <name type="scientific">marine sediment metagenome</name>
    <dbReference type="NCBI Taxonomy" id="412755"/>
    <lineage>
        <taxon>unclassified sequences</taxon>
        <taxon>metagenomes</taxon>
        <taxon>ecological metagenomes</taxon>
    </lineage>
</organism>
<dbReference type="Pfam" id="PF02491">
    <property type="entry name" value="SHS2_FTSA"/>
    <property type="match status" value="1"/>
</dbReference>
<dbReference type="EMBL" id="BARV01036658">
    <property type="protein sequence ID" value="GAI56099.1"/>
    <property type="molecule type" value="Genomic_DNA"/>
</dbReference>
<protein>
    <recommendedName>
        <fullName evidence="5">SHS2 domain-containing protein</fullName>
    </recommendedName>
</protein>
<evidence type="ECO:0000256" key="3">
    <source>
        <dbReference type="ARBA" id="ARBA00023136"/>
    </source>
</evidence>
<keyword evidence="4" id="KW-0131">Cell cycle</keyword>
<dbReference type="CDD" id="cd24048">
    <property type="entry name" value="ASKHA_NBD_FtsA"/>
    <property type="match status" value="1"/>
</dbReference>
<dbReference type="SUPFAM" id="SSF53067">
    <property type="entry name" value="Actin-like ATPase domain"/>
    <property type="match status" value="2"/>
</dbReference>
<dbReference type="Pfam" id="PF14450">
    <property type="entry name" value="FtsA"/>
    <property type="match status" value="1"/>
</dbReference>
<dbReference type="NCBIfam" id="TIGR01174">
    <property type="entry name" value="ftsA"/>
    <property type="match status" value="1"/>
</dbReference>
<feature type="non-terminal residue" evidence="6">
    <location>
        <position position="226"/>
    </location>
</feature>
<dbReference type="GO" id="GO:0051301">
    <property type="term" value="P:cell division"/>
    <property type="evidence" value="ECO:0007669"/>
    <property type="project" value="UniProtKB-KW"/>
</dbReference>